<dbReference type="OMA" id="IFHHVDG"/>
<dbReference type="EMBL" id="MKGL01000091">
    <property type="protein sequence ID" value="RNF07223.1"/>
    <property type="molecule type" value="Genomic_DNA"/>
</dbReference>
<gene>
    <name evidence="2" type="ORF">TraAM80_03516</name>
</gene>
<feature type="compositionally biased region" description="Acidic residues" evidence="1">
    <location>
        <begin position="297"/>
        <end position="337"/>
    </location>
</feature>
<sequence>MFGEILECVLEFIGSHSEQYGCSGAELLSFVSTDVLPYYGLADHATLRQMVLDLLLGVSGEVSVNRGGKTVAPSELTSGTVAYDQCTFCPSLALQERTLGVSLRFKNVRAAVNYACDNLVTGIRRIQNTAASKQKDRRPAVTGLGVGIRRLLREQWLRVLYVCGAEEFPLVPYLLPHFATPPRRDQPKRRLRPLEAYLERRRAELRPPRVAIDPMVARQIVVASPERRLVFEDAVHAIFSAHGHEVPAVDGRKMRFAMRRMLVSVGLCIVVASVLVKHRRHQVRVVAVDRGPVASDNDSDDGDDEDLSEASNANDDDGDDDDDDDDDRDESNEEEGGGDVPFCVDPSCPLALQVAKEAERRPLAVESVLPRVTLYDMRATENELHRFTRQFEERWGTIESTNVLSRHSKAFTRLLRPKGWGDARAGSGGSVASLEGEEAKLAKGVSSWAVNRVMEALCAAPAQALVLPDISRIVDRRTLGRVIPYLRGQGLVATTGMTSPKGRRIGVVAIAGVELTAEARETLMQSYLDSLSARGQKRQQSTVLLQRLPEPAEGGMGHSAAAAAIAKSCARSARLVAKVTMVRNGYSRVGLFRLSRVHVELWRVWCTLGQAPSTPMTLERVLQEMSLSSFCITVGVADVDVGEYVGGASLKACAWGTPIRRLPPSLQEHCRCSGVQPLLHSLAGLQSQGLVVSETSLVAYLDVPLAEVSIALAATALDGQHRQHVFCDDAGMTPQDTCRAVLKFWSDSWAAVGLAHESYRAVGLIRAVAATEPNLSNAQLIALARLLRMDPGILAEHILQRQGVLRARKRTLHDAMQVEEYERGHNDLQRPPHPRRRVEVNGATMAETLETILQSDEPDRGLAHLQVLVRRHSKSAHFSRYNPYSTRVHGSMQTLVQSIISAVRDRQSGRAAVVQSVVSPNFASAPEAAVGGGCGEEERHATGVPAAEEKCRGSAPHGPPSEALQDVLRMILLSDEAHYDAVAAKALLAQFPEEEQRRCIDWLLTFPSFRIRSGGPGRLPRIELSPILTFVPAALVTTVTHGQSPASTLVQDLTVSLLFTPQSNCQRWCVPPVAPTEQTEGWDLLRWAPRLVEQPCLNLDSLAEEIREQKGLGVLRLPRFVWPPHPATARKTPPPPGMPAANPTVTPERASASATTRRVAEPYPARGLLRPWQQLRHLELRDIPVDPPPSAEQVTMARAAIVTPQEGAPSPRFPSIFHHVDGSLHEFVWRSFLFAVYGLVHHSPGITEEQLLQRLQVSGLVSGASCRVALEFLKASLVIVARRVLVPCRGDAQSPFCASAATCRYIECYFCTIAQGGPWRIMEL</sequence>
<proteinExistence type="predicted"/>
<feature type="compositionally biased region" description="Basic and acidic residues" evidence="1">
    <location>
        <begin position="936"/>
        <end position="952"/>
    </location>
</feature>
<dbReference type="Proteomes" id="UP000283634">
    <property type="component" value="Unassembled WGS sequence"/>
</dbReference>
<organism evidence="2 3">
    <name type="scientific">Trypanosoma rangeli</name>
    <dbReference type="NCBI Taxonomy" id="5698"/>
    <lineage>
        <taxon>Eukaryota</taxon>
        <taxon>Discoba</taxon>
        <taxon>Euglenozoa</taxon>
        <taxon>Kinetoplastea</taxon>
        <taxon>Metakinetoplastina</taxon>
        <taxon>Trypanosomatida</taxon>
        <taxon>Trypanosomatidae</taxon>
        <taxon>Trypanosoma</taxon>
        <taxon>Herpetosoma</taxon>
    </lineage>
</organism>
<comment type="caution">
    <text evidence="2">The sequence shown here is derived from an EMBL/GenBank/DDBJ whole genome shotgun (WGS) entry which is preliminary data.</text>
</comment>
<evidence type="ECO:0000313" key="2">
    <source>
        <dbReference type="EMBL" id="RNF07223.1"/>
    </source>
</evidence>
<keyword evidence="3" id="KW-1185">Reference proteome</keyword>
<feature type="region of interest" description="Disordered" evidence="1">
    <location>
        <begin position="1126"/>
        <end position="1157"/>
    </location>
</feature>
<evidence type="ECO:0000313" key="3">
    <source>
        <dbReference type="Proteomes" id="UP000283634"/>
    </source>
</evidence>
<feature type="region of interest" description="Disordered" evidence="1">
    <location>
        <begin position="929"/>
        <end position="959"/>
    </location>
</feature>
<feature type="compositionally biased region" description="Low complexity" evidence="1">
    <location>
        <begin position="1139"/>
        <end position="1157"/>
    </location>
</feature>
<evidence type="ECO:0000256" key="1">
    <source>
        <dbReference type="SAM" id="MobiDB-lite"/>
    </source>
</evidence>
<dbReference type="OrthoDB" id="272753at2759"/>
<feature type="compositionally biased region" description="Pro residues" evidence="1">
    <location>
        <begin position="1126"/>
        <end position="1138"/>
    </location>
</feature>
<reference evidence="2 3" key="1">
    <citation type="journal article" date="2018" name="BMC Genomics">
        <title>Genomic comparison of Trypanosoma conorhini and Trypanosoma rangeli to Trypanosoma cruzi strains of high and low virulence.</title>
        <authorList>
            <person name="Bradwell K.R."/>
            <person name="Koparde V.N."/>
            <person name="Matveyev A.V."/>
            <person name="Serrano M.G."/>
            <person name="Alves J.M."/>
            <person name="Parikh H."/>
            <person name="Huang B."/>
            <person name="Lee V."/>
            <person name="Espinosa-Alvarez O."/>
            <person name="Ortiz P.A."/>
            <person name="Costa-Martins A.G."/>
            <person name="Teixeira M.M."/>
            <person name="Buck G.A."/>
        </authorList>
    </citation>
    <scope>NUCLEOTIDE SEQUENCE [LARGE SCALE GENOMIC DNA]</scope>
    <source>
        <strain evidence="2 3">AM80</strain>
    </source>
</reference>
<dbReference type="GeneID" id="40327449"/>
<name>A0A422NP13_TRYRA</name>
<feature type="region of interest" description="Disordered" evidence="1">
    <location>
        <begin position="291"/>
        <end position="344"/>
    </location>
</feature>
<accession>A0A422NP13</accession>
<protein>
    <submittedName>
        <fullName evidence="2">Uncharacterized protein</fullName>
    </submittedName>
</protein>
<dbReference type="RefSeq" id="XP_029239700.1">
    <property type="nucleotide sequence ID" value="XM_029380483.1"/>
</dbReference>